<feature type="domain" description="Sulfatase N-terminal" evidence="7">
    <location>
        <begin position="298"/>
        <end position="589"/>
    </location>
</feature>
<feature type="transmembrane region" description="Helical" evidence="6">
    <location>
        <begin position="101"/>
        <end position="121"/>
    </location>
</feature>
<dbReference type="InterPro" id="IPR000917">
    <property type="entry name" value="Sulfatase_N"/>
</dbReference>
<evidence type="ECO:0000256" key="6">
    <source>
        <dbReference type="SAM" id="Phobius"/>
    </source>
</evidence>
<dbReference type="SUPFAM" id="SSF53649">
    <property type="entry name" value="Alkaline phosphatase-like"/>
    <property type="match status" value="1"/>
</dbReference>
<evidence type="ECO:0000259" key="7">
    <source>
        <dbReference type="Pfam" id="PF00884"/>
    </source>
</evidence>
<dbReference type="CDD" id="cd16015">
    <property type="entry name" value="LTA_synthase"/>
    <property type="match status" value="1"/>
</dbReference>
<dbReference type="InterPro" id="IPR050448">
    <property type="entry name" value="OpgB/LTA_synthase_biosynth"/>
</dbReference>
<dbReference type="Pfam" id="PF00884">
    <property type="entry name" value="Sulfatase"/>
    <property type="match status" value="1"/>
</dbReference>
<evidence type="ECO:0000256" key="1">
    <source>
        <dbReference type="ARBA" id="ARBA00004651"/>
    </source>
</evidence>
<dbReference type="STRING" id="83771.SAMN02910357_00528"/>
<keyword evidence="4 6" id="KW-1133">Transmembrane helix</keyword>
<dbReference type="PANTHER" id="PTHR47371:SF3">
    <property type="entry name" value="PHOSPHOGLYCEROL TRANSFERASE I"/>
    <property type="match status" value="1"/>
</dbReference>
<evidence type="ECO:0000256" key="3">
    <source>
        <dbReference type="ARBA" id="ARBA00022692"/>
    </source>
</evidence>
<dbReference type="InterPro" id="IPR017850">
    <property type="entry name" value="Alkaline_phosphatase_core_sf"/>
</dbReference>
<gene>
    <name evidence="8" type="ORF">SAMN02745213_00756</name>
</gene>
<protein>
    <submittedName>
        <fullName evidence="8">Phosphoglycerol transferase MdoB</fullName>
    </submittedName>
</protein>
<organism evidence="8 9">
    <name type="scientific">Succinivibrio dextrinosolvens DSM 3072</name>
    <dbReference type="NCBI Taxonomy" id="1123324"/>
    <lineage>
        <taxon>Bacteria</taxon>
        <taxon>Pseudomonadati</taxon>
        <taxon>Pseudomonadota</taxon>
        <taxon>Gammaproteobacteria</taxon>
        <taxon>Aeromonadales</taxon>
        <taxon>Succinivibrionaceae</taxon>
        <taxon>Succinivibrio</taxon>
    </lineage>
</organism>
<evidence type="ECO:0000256" key="4">
    <source>
        <dbReference type="ARBA" id="ARBA00022989"/>
    </source>
</evidence>
<evidence type="ECO:0000256" key="2">
    <source>
        <dbReference type="ARBA" id="ARBA00022475"/>
    </source>
</evidence>
<keyword evidence="5 6" id="KW-0472">Membrane</keyword>
<feature type="transmembrane region" description="Helical" evidence="6">
    <location>
        <begin position="191"/>
        <end position="210"/>
    </location>
</feature>
<feature type="transmembrane region" description="Helical" evidence="6">
    <location>
        <begin position="69"/>
        <end position="89"/>
    </location>
</feature>
<proteinExistence type="predicted"/>
<dbReference type="Proteomes" id="UP000242432">
    <property type="component" value="Unassembled WGS sequence"/>
</dbReference>
<comment type="subcellular location">
    <subcellularLocation>
        <location evidence="1">Cell membrane</location>
        <topology evidence="1">Multi-pass membrane protein</topology>
    </subcellularLocation>
</comment>
<evidence type="ECO:0000256" key="5">
    <source>
        <dbReference type="ARBA" id="ARBA00023136"/>
    </source>
</evidence>
<dbReference type="PANTHER" id="PTHR47371">
    <property type="entry name" value="LIPOTEICHOIC ACID SYNTHASE"/>
    <property type="match status" value="1"/>
</dbReference>
<keyword evidence="9" id="KW-1185">Reference proteome</keyword>
<feature type="transmembrane region" description="Helical" evidence="6">
    <location>
        <begin position="21"/>
        <end position="45"/>
    </location>
</feature>
<keyword evidence="8" id="KW-0808">Transferase</keyword>
<dbReference type="AlphaFoldDB" id="A0A1T4V4K6"/>
<dbReference type="GO" id="GO:0016740">
    <property type="term" value="F:transferase activity"/>
    <property type="evidence" value="ECO:0007669"/>
    <property type="project" value="UniProtKB-KW"/>
</dbReference>
<sequence length="690" mass="79551">MFFSKIVCNRAQENMRFFLSRILGGMFLCLVILLVSRLLLVFSFVKDQYFLLSLTEQFNFWVLSLRFDLKVVCIAYALPLLIAFATFINKSFVFFKGFIKYYNTLIVYVALIFSIVNYFYFKTYDKSIDTFIFAISKEDPLAVIKTVINDYPVGIGAVGLLLFFFIYKYSAAIIFNKIENKVYVPDTRKKTVIGMIVLILVFFGLIRGSFGTFPLRQLNAQVTDKPGINYCLPNGPLAFYWAYKWEKISMKVPTVKPSEILKTYDELGIQIEGDTVSDLFKPLVKHTDKNEFLEQNRPDIVFNVMESMSTHMMTFDNENDRDLMGELRKHFKTDFVFKNFVSEGDGTSDSLTRMLVASPDLNLSTSVYSSKDYICNIAKLFNEAGYETIFVTASTASWRNYDNFLRQLKFSRVIERTQVLKDFPNATSGAWGIDDEYLFKETYKILKEKHDKPRFIMTLSITNHPPFRLPSDVEVQQVKLPEDILARFPYEDTETIFATFRYANDQLGRFIDQIKSDDGLKNNTFIAATGDHNMRGIGYSDHPTELVFGHEVPFYLYMPQQYIDNTGVAFDKERLGSQKDIITTIVSHALSDKEFYSFGCDLLSDEKCNFPFAFNGIVAVSYDKTHACDISNVSKPVSYDFTQMEHLLVDSKPSNRSCIKEAAMKKLESQLYYLQANKSDKDDFDKLKIN</sequence>
<keyword evidence="2" id="KW-1003">Cell membrane</keyword>
<accession>A0A1T4V4K6</accession>
<evidence type="ECO:0000313" key="8">
    <source>
        <dbReference type="EMBL" id="SKA59826.1"/>
    </source>
</evidence>
<evidence type="ECO:0000313" key="9">
    <source>
        <dbReference type="Proteomes" id="UP000242432"/>
    </source>
</evidence>
<feature type="transmembrane region" description="Helical" evidence="6">
    <location>
        <begin position="151"/>
        <end position="170"/>
    </location>
</feature>
<dbReference type="Gene3D" id="3.40.720.10">
    <property type="entry name" value="Alkaline Phosphatase, subunit A"/>
    <property type="match status" value="1"/>
</dbReference>
<dbReference type="EMBL" id="FUXX01000008">
    <property type="protein sequence ID" value="SKA59826.1"/>
    <property type="molecule type" value="Genomic_DNA"/>
</dbReference>
<reference evidence="9" key="1">
    <citation type="submission" date="2017-02" db="EMBL/GenBank/DDBJ databases">
        <authorList>
            <person name="Varghese N."/>
            <person name="Submissions S."/>
        </authorList>
    </citation>
    <scope>NUCLEOTIDE SEQUENCE [LARGE SCALE GENOMIC DNA]</scope>
    <source>
        <strain evidence="9">DSM 3072</strain>
    </source>
</reference>
<dbReference type="GO" id="GO:0005886">
    <property type="term" value="C:plasma membrane"/>
    <property type="evidence" value="ECO:0007669"/>
    <property type="project" value="UniProtKB-SubCell"/>
</dbReference>
<name>A0A1T4V4K6_9GAMM</name>
<keyword evidence="3 6" id="KW-0812">Transmembrane</keyword>